<keyword evidence="9" id="KW-0969">Cilium</keyword>
<dbReference type="PANTHER" id="PTHR36307:SF1">
    <property type="entry name" value="FLAGELLA BASAL BODY P-RING FORMATION PROTEIN FLGA"/>
    <property type="match status" value="1"/>
</dbReference>
<keyword evidence="10" id="KW-1185">Reference proteome</keyword>
<evidence type="ECO:0000259" key="8">
    <source>
        <dbReference type="SMART" id="SM00858"/>
    </source>
</evidence>
<dbReference type="Gene3D" id="2.30.30.760">
    <property type="match status" value="1"/>
</dbReference>
<organism evidence="9 10">
    <name type="scientific">Sodalis ligni</name>
    <dbReference type="NCBI Taxonomy" id="2697027"/>
    <lineage>
        <taxon>Bacteria</taxon>
        <taxon>Pseudomonadati</taxon>
        <taxon>Pseudomonadota</taxon>
        <taxon>Gammaproteobacteria</taxon>
        <taxon>Enterobacterales</taxon>
        <taxon>Bruguierivoracaceae</taxon>
        <taxon>Sodalis</taxon>
    </lineage>
</organism>
<evidence type="ECO:0000313" key="9">
    <source>
        <dbReference type="EMBL" id="TCL02252.1"/>
    </source>
</evidence>
<dbReference type="SMART" id="SM00858">
    <property type="entry name" value="SAF"/>
    <property type="match status" value="1"/>
</dbReference>
<keyword evidence="7" id="KW-1005">Bacterial flagellum biogenesis</keyword>
<dbReference type="AlphaFoldDB" id="A0A4R1N5C5"/>
<sequence length="224" mass="23887">MAPAARPWRSALLAACLLAAPLASADDALTGQLTAFMQQQYTPPPAALEVVIRTPSSQRLSCERPQFSLPSRSRNWGNLSIAVVCGSQKRYIQAEVRVTDRYLIAASPIAAGQTVTSGDIAWRTGRLDQLSSLPLRNMPDAVGTVSERAIGSGQPLTAAMLRRPWLVKNGQQVQVSALGEGFTVQSSGKAMNNAAANDPVRIRMDSGQIVNGRLMPDGSVHVVL</sequence>
<keyword evidence="9" id="KW-0282">Flagellum</keyword>
<accession>A0A4R1N5C5</accession>
<dbReference type="Pfam" id="PF13144">
    <property type="entry name" value="ChapFlgA"/>
    <property type="match status" value="1"/>
</dbReference>
<evidence type="ECO:0000256" key="1">
    <source>
        <dbReference type="ARBA" id="ARBA00004418"/>
    </source>
</evidence>
<protein>
    <recommendedName>
        <fullName evidence="3 7">Flagella basal body P-ring formation protein FlgA</fullName>
    </recommendedName>
</protein>
<dbReference type="EMBL" id="SJOI01000001">
    <property type="protein sequence ID" value="TCL02252.1"/>
    <property type="molecule type" value="Genomic_DNA"/>
</dbReference>
<gene>
    <name evidence="9" type="ORF">EZJ58_0254</name>
</gene>
<evidence type="ECO:0000256" key="4">
    <source>
        <dbReference type="ARBA" id="ARBA00022729"/>
    </source>
</evidence>
<feature type="signal peptide" evidence="7">
    <location>
        <begin position="1"/>
        <end position="25"/>
    </location>
</feature>
<evidence type="ECO:0000256" key="3">
    <source>
        <dbReference type="ARBA" id="ARBA00014754"/>
    </source>
</evidence>
<dbReference type="OrthoDB" id="7065435at2"/>
<feature type="chain" id="PRO_5021037568" description="Flagella basal body P-ring formation protein FlgA" evidence="7">
    <location>
        <begin position="26"/>
        <end position="224"/>
    </location>
</feature>
<evidence type="ECO:0000313" key="10">
    <source>
        <dbReference type="Proteomes" id="UP000294555"/>
    </source>
</evidence>
<dbReference type="InterPro" id="IPR013974">
    <property type="entry name" value="SAF"/>
</dbReference>
<comment type="caution">
    <text evidence="9">The sequence shown here is derived from an EMBL/GenBank/DDBJ whole genome shotgun (WGS) entry which is preliminary data.</text>
</comment>
<dbReference type="Pfam" id="PF17656">
    <property type="entry name" value="ChapFlgA_N"/>
    <property type="match status" value="1"/>
</dbReference>
<comment type="subcellular location">
    <subcellularLocation>
        <location evidence="1 7">Periplasm</location>
    </subcellularLocation>
</comment>
<dbReference type="InterPro" id="IPR017585">
    <property type="entry name" value="SAF_FlgA"/>
</dbReference>
<dbReference type="PANTHER" id="PTHR36307">
    <property type="entry name" value="FLAGELLA BASAL BODY P-RING FORMATION PROTEIN FLGA"/>
    <property type="match status" value="1"/>
</dbReference>
<proteinExistence type="inferred from homology"/>
<dbReference type="CDD" id="cd11614">
    <property type="entry name" value="SAF_CpaB_FlgA_like"/>
    <property type="match status" value="1"/>
</dbReference>
<dbReference type="Gene3D" id="3.90.1210.10">
    <property type="entry name" value="Antifreeze-like/N-acetylneuraminic acid synthase C-terminal domain"/>
    <property type="match status" value="1"/>
</dbReference>
<evidence type="ECO:0000256" key="6">
    <source>
        <dbReference type="ARBA" id="ARBA00025643"/>
    </source>
</evidence>
<keyword evidence="5 7" id="KW-0574">Periplasm</keyword>
<dbReference type="Proteomes" id="UP000294555">
    <property type="component" value="Unassembled WGS sequence"/>
</dbReference>
<evidence type="ECO:0000256" key="5">
    <source>
        <dbReference type="ARBA" id="ARBA00022764"/>
    </source>
</evidence>
<evidence type="ECO:0000256" key="2">
    <source>
        <dbReference type="ARBA" id="ARBA00010474"/>
    </source>
</evidence>
<name>A0A4R1N5C5_9GAMM</name>
<comment type="similarity">
    <text evidence="2 7">Belongs to the FlgA family.</text>
</comment>
<feature type="domain" description="SAF" evidence="8">
    <location>
        <begin position="100"/>
        <end position="162"/>
    </location>
</feature>
<dbReference type="GO" id="GO:0042597">
    <property type="term" value="C:periplasmic space"/>
    <property type="evidence" value="ECO:0007669"/>
    <property type="project" value="UniProtKB-SubCell"/>
</dbReference>
<evidence type="ECO:0000256" key="7">
    <source>
        <dbReference type="RuleBase" id="RU362063"/>
    </source>
</evidence>
<keyword evidence="4 7" id="KW-0732">Signal</keyword>
<dbReference type="NCBIfam" id="TIGR03170">
    <property type="entry name" value="flgA_cterm"/>
    <property type="match status" value="1"/>
</dbReference>
<dbReference type="InterPro" id="IPR039246">
    <property type="entry name" value="Flagellar_FlgA"/>
</dbReference>
<comment type="function">
    <text evidence="6 7">Involved in the assembly process of the P-ring formation. It may associate with FlgF on the rod constituting a structure essential for the P-ring assembly or may act as a modulator protein for the P-ring assembly.</text>
</comment>
<reference evidence="9 10" key="1">
    <citation type="submission" date="2019-02" db="EMBL/GenBank/DDBJ databases">
        <title>Investigation of anaerobic lignin degradation for improved lignocellulosic biofuels.</title>
        <authorList>
            <person name="Deangelis K."/>
        </authorList>
    </citation>
    <scope>NUCLEOTIDE SEQUENCE [LARGE SCALE GENOMIC DNA]</scope>
    <source>
        <strain evidence="9 10">159R</strain>
    </source>
</reference>
<keyword evidence="9" id="KW-0966">Cell projection</keyword>
<dbReference type="GO" id="GO:0044780">
    <property type="term" value="P:bacterial-type flagellum assembly"/>
    <property type="evidence" value="ECO:0007669"/>
    <property type="project" value="InterPro"/>
</dbReference>
<dbReference type="InterPro" id="IPR041231">
    <property type="entry name" value="FlgA_N"/>
</dbReference>